<dbReference type="EMBL" id="CP020121">
    <property type="protein sequence ID" value="AQZ99088.1"/>
    <property type="molecule type" value="Genomic_DNA"/>
</dbReference>
<protein>
    <submittedName>
        <fullName evidence="2">Uncharacterized protein</fullName>
    </submittedName>
</protein>
<evidence type="ECO:0000313" key="3">
    <source>
        <dbReference type="Proteomes" id="UP000242792"/>
    </source>
</evidence>
<name>A0A1V0BGQ2_9BURK</name>
<reference evidence="2 3" key="1">
    <citation type="submission" date="2017-03" db="EMBL/GenBank/DDBJ databases">
        <title>Rapid Whole Genome Sequencing of Comamonas kerstersii Causing Continuous ambulatory Peritoneal Dialysis-Associated Peritonitis.</title>
        <authorList>
            <person name="Zheng B."/>
        </authorList>
    </citation>
    <scope>NUCLEOTIDE SEQUENCE [LARGE SCALE GENOMIC DNA]</scope>
    <source>
        <strain evidence="2 3">8943</strain>
    </source>
</reference>
<accession>A0A1V0BGQ2</accession>
<proteinExistence type="predicted"/>
<dbReference type="AlphaFoldDB" id="A0A1V0BGQ2"/>
<dbReference type="OrthoDB" id="5917852at2"/>
<dbReference type="KEGG" id="cke:B5M06_13325"/>
<feature type="region of interest" description="Disordered" evidence="1">
    <location>
        <begin position="1"/>
        <end position="34"/>
    </location>
</feature>
<dbReference type="Proteomes" id="UP000242792">
    <property type="component" value="Chromosome"/>
</dbReference>
<evidence type="ECO:0000256" key="1">
    <source>
        <dbReference type="SAM" id="MobiDB-lite"/>
    </source>
</evidence>
<gene>
    <name evidence="2" type="ORF">B5M06_13325</name>
</gene>
<evidence type="ECO:0000313" key="2">
    <source>
        <dbReference type="EMBL" id="AQZ99088.1"/>
    </source>
</evidence>
<organism evidence="2 3">
    <name type="scientific">Comamonas kerstersii</name>
    <dbReference type="NCBI Taxonomy" id="225992"/>
    <lineage>
        <taxon>Bacteria</taxon>
        <taxon>Pseudomonadati</taxon>
        <taxon>Pseudomonadota</taxon>
        <taxon>Betaproteobacteria</taxon>
        <taxon>Burkholderiales</taxon>
        <taxon>Comamonadaceae</taxon>
        <taxon>Comamonas</taxon>
    </lineage>
</organism>
<sequence>MPWPCAWSSTPTRWRPPKPPLRPNRRATMGGKKKKSTIGHRYFMGVHMALGRGPYDEIVAIRVGDKTAFQGSITGNTEVYINKPNLFGGEEKEGGIQGTLAVLMGGPTQPVHARLARMLGGLVPAFRGVVTVFYDGLICAMSPYPKPWAFRVRRTLQGWHGGAAWYADKARVVLGGGAVHAMNPAHILYQAFTDPRMGRGLASARLDDASWRAAADVFHGEGMGLCLKWSRQDDIDKFAQSVLDHAGATFYTSRRTGLVVLKPIRDDYNVAELPHFTYDNGLLGVDEDESASQTGGVNEVIVKFRDPVTKQDRQVRAKNLGAIHAAGGVTNTSTKDFFGIPTVDLAQRVAERERRAGSGFVRKFKLRFDRRGADIMPGSVFAISDAKRGIARMVLRAGRCEYGTLTEGTVTITAVQDIFGLHGTAYVQPEPPGYTAPSTEPVATTLRRVFEAPYRELVQQLGAAEVQAQDPTAGMLMVAAVAPTAMAMAYEVATRVAPAEFSTTAIDGAYCPSALLATGIAPGTTAVQLVGGNGLGEVRVGTAALLGEEIVRVDAINPLTGLCTFGRGCVDTVPVAHAEGTRIWFYDDFSAAAEVEYTQGVQVQTKVLTRTGSGILDMAIAPFDTTAVQGRAAKPYPPGQLRINGQAWPATITGELTVSWAHRDRIIQSDELIDANAASVGTGAGLTYRLRIYTGATLRRTYSGLTGTSKTYSTADETADGGPFTSLRIVLDCEQGGKYSHQAVAWEVSRA</sequence>